<gene>
    <name evidence="1" type="ORF">GCM10010909_18960</name>
</gene>
<dbReference type="Proteomes" id="UP001156641">
    <property type="component" value="Unassembled WGS sequence"/>
</dbReference>
<protein>
    <recommendedName>
        <fullName evidence="3">Glycosyltransferase subfamily 4-like N-terminal domain-containing protein</fullName>
    </recommendedName>
</protein>
<evidence type="ECO:0000313" key="2">
    <source>
        <dbReference type="Proteomes" id="UP001156641"/>
    </source>
</evidence>
<evidence type="ECO:0008006" key="3">
    <source>
        <dbReference type="Google" id="ProtNLM"/>
    </source>
</evidence>
<dbReference type="Pfam" id="PF13692">
    <property type="entry name" value="Glyco_trans_1_4"/>
    <property type="match status" value="1"/>
</dbReference>
<comment type="caution">
    <text evidence="1">The sequence shown here is derived from an EMBL/GenBank/DDBJ whole genome shotgun (WGS) entry which is preliminary data.</text>
</comment>
<reference evidence="2" key="1">
    <citation type="journal article" date="2019" name="Int. J. Syst. Evol. Microbiol.">
        <title>The Global Catalogue of Microorganisms (GCM) 10K type strain sequencing project: providing services to taxonomists for standard genome sequencing and annotation.</title>
        <authorList>
            <consortium name="The Broad Institute Genomics Platform"/>
            <consortium name="The Broad Institute Genome Sequencing Center for Infectious Disease"/>
            <person name="Wu L."/>
            <person name="Ma J."/>
        </authorList>
    </citation>
    <scope>NUCLEOTIDE SEQUENCE [LARGE SCALE GENOMIC DNA]</scope>
    <source>
        <strain evidence="2">NBRC 112502</strain>
    </source>
</reference>
<name>A0ABQ6A7C8_9PROT</name>
<dbReference type="SUPFAM" id="SSF53756">
    <property type="entry name" value="UDP-Glycosyltransferase/glycogen phosphorylase"/>
    <property type="match status" value="1"/>
</dbReference>
<keyword evidence="2" id="KW-1185">Reference proteome</keyword>
<accession>A0ABQ6A7C8</accession>
<sequence length="407" mass="43381">MRVAFITDELPRPGTAGHLALNFAIIEWLQGLGHEVEILLVGHRLPRPVEGYALAPVAGPHVRGFGGYVVAVSPRVIVRSVARALLRRLPATLAAKIRAARHGADAVLGSFTSAADAAWCARHAARSRPDVLLLDTIFRAPVLAAPGLSGLNSVLITHDLFHRRHRALRSAGYRVQPAQLSREEETALAGRARHIAAIQPDEAKIFADMCPARDIFLLPMPASPAPAPPGIEKLPRRLVFIGSASLPNLDGLRWFFTEVWPRLRGQGITLDLIGDCGPALRGLPEGVTRLGRVDDISPLLHRASLAIAPLRVGSGLKIKLLDYARHGLFTIATPASLNGFAPDAASPFIEAKAADHFARAIVKQLSAPPPPGAALAYISRHYGTGPSFAGLARALLPLKGHADLPTA</sequence>
<dbReference type="Gene3D" id="3.40.50.2000">
    <property type="entry name" value="Glycogen Phosphorylase B"/>
    <property type="match status" value="1"/>
</dbReference>
<dbReference type="EMBL" id="BSOS01000065">
    <property type="protein sequence ID" value="GLR67215.1"/>
    <property type="molecule type" value="Genomic_DNA"/>
</dbReference>
<evidence type="ECO:0000313" key="1">
    <source>
        <dbReference type="EMBL" id="GLR67215.1"/>
    </source>
</evidence>
<organism evidence="1 2">
    <name type="scientific">Acidocella aquatica</name>
    <dbReference type="NCBI Taxonomy" id="1922313"/>
    <lineage>
        <taxon>Bacteria</taxon>
        <taxon>Pseudomonadati</taxon>
        <taxon>Pseudomonadota</taxon>
        <taxon>Alphaproteobacteria</taxon>
        <taxon>Acetobacterales</taxon>
        <taxon>Acidocellaceae</taxon>
        <taxon>Acidocella</taxon>
    </lineage>
</organism>
<proteinExistence type="predicted"/>